<gene>
    <name evidence="1" type="ORF">FMOSSE_LOCUS8019</name>
</gene>
<keyword evidence="2" id="KW-1185">Reference proteome</keyword>
<feature type="non-terminal residue" evidence="1">
    <location>
        <position position="221"/>
    </location>
</feature>
<proteinExistence type="predicted"/>
<evidence type="ECO:0000313" key="1">
    <source>
        <dbReference type="EMBL" id="CAG8582513.1"/>
    </source>
</evidence>
<comment type="caution">
    <text evidence="1">The sequence shown here is derived from an EMBL/GenBank/DDBJ whole genome shotgun (WGS) entry which is preliminary data.</text>
</comment>
<dbReference type="AlphaFoldDB" id="A0A9N9G7D6"/>
<organism evidence="1 2">
    <name type="scientific">Funneliformis mosseae</name>
    <name type="common">Endomycorrhizal fungus</name>
    <name type="synonym">Glomus mosseae</name>
    <dbReference type="NCBI Taxonomy" id="27381"/>
    <lineage>
        <taxon>Eukaryota</taxon>
        <taxon>Fungi</taxon>
        <taxon>Fungi incertae sedis</taxon>
        <taxon>Mucoromycota</taxon>
        <taxon>Glomeromycotina</taxon>
        <taxon>Glomeromycetes</taxon>
        <taxon>Glomerales</taxon>
        <taxon>Glomeraceae</taxon>
        <taxon>Funneliformis</taxon>
    </lineage>
</organism>
<name>A0A9N9G7D6_FUNMO</name>
<dbReference type="EMBL" id="CAJVPP010002000">
    <property type="protein sequence ID" value="CAG8582513.1"/>
    <property type="molecule type" value="Genomic_DNA"/>
</dbReference>
<reference evidence="1" key="1">
    <citation type="submission" date="2021-06" db="EMBL/GenBank/DDBJ databases">
        <authorList>
            <person name="Kallberg Y."/>
            <person name="Tangrot J."/>
            <person name="Rosling A."/>
        </authorList>
    </citation>
    <scope>NUCLEOTIDE SEQUENCE</scope>
    <source>
        <strain evidence="1">87-6 pot B 2015</strain>
    </source>
</reference>
<dbReference type="Proteomes" id="UP000789375">
    <property type="component" value="Unassembled WGS sequence"/>
</dbReference>
<evidence type="ECO:0000313" key="2">
    <source>
        <dbReference type="Proteomes" id="UP000789375"/>
    </source>
</evidence>
<protein>
    <submittedName>
        <fullName evidence="1">14727_t:CDS:1</fullName>
    </submittedName>
</protein>
<sequence length="221" mass="26149">PTYNSNIIVTHIGKNENQDINSEMIEDRLYNDDITSQEDDLAINQNEIINEDTLYNNSNTSNSNDKEEKCDKTNYDLNNLSMRFYISHLQDIEAKENKEGSRNKTTNEQDTNGHNILLELHLINFPASFTVDIMHAFFENIASYIFCHFIEKYFKNKILMILIIKAHPVTEKITQIIEQNQTIMLMGFGRPSINIQKHYFAFKTEDWYYWIVLYLLLFFHN</sequence>
<accession>A0A9N9G7D6</accession>